<dbReference type="GO" id="GO:0051119">
    <property type="term" value="F:sugar transmembrane transporter activity"/>
    <property type="evidence" value="ECO:0007669"/>
    <property type="project" value="InterPro"/>
</dbReference>
<dbReference type="InterPro" id="IPR004316">
    <property type="entry name" value="SWEET_rpt"/>
</dbReference>
<dbReference type="Gene3D" id="1.20.1280.290">
    <property type="match status" value="1"/>
</dbReference>
<keyword evidence="6" id="KW-0677">Repeat</keyword>
<dbReference type="EMBL" id="BKCJ010387616">
    <property type="protein sequence ID" value="GFA21948.1"/>
    <property type="molecule type" value="Genomic_DNA"/>
</dbReference>
<dbReference type="Pfam" id="PF03083">
    <property type="entry name" value="MtN3_slv"/>
    <property type="match status" value="1"/>
</dbReference>
<evidence type="ECO:0000256" key="5">
    <source>
        <dbReference type="ARBA" id="ARBA00022692"/>
    </source>
</evidence>
<keyword evidence="7 9" id="KW-1133">Transmembrane helix</keyword>
<accession>A0A699J9L6</accession>
<protein>
    <submittedName>
        <fullName evidence="10">Bidirectional sugar transporter SWEET3</fullName>
    </submittedName>
</protein>
<proteinExistence type="inferred from homology"/>
<dbReference type="PANTHER" id="PTHR10791:SF28">
    <property type="entry name" value="BIDIRECTIONAL SUGAR TRANSPORTER SWEET3"/>
    <property type="match status" value="1"/>
</dbReference>
<keyword evidence="3" id="KW-0813">Transport</keyword>
<organism evidence="10">
    <name type="scientific">Tanacetum cinerariifolium</name>
    <name type="common">Dalmatian daisy</name>
    <name type="synonym">Chrysanthemum cinerariifolium</name>
    <dbReference type="NCBI Taxonomy" id="118510"/>
    <lineage>
        <taxon>Eukaryota</taxon>
        <taxon>Viridiplantae</taxon>
        <taxon>Streptophyta</taxon>
        <taxon>Embryophyta</taxon>
        <taxon>Tracheophyta</taxon>
        <taxon>Spermatophyta</taxon>
        <taxon>Magnoliopsida</taxon>
        <taxon>eudicotyledons</taxon>
        <taxon>Gunneridae</taxon>
        <taxon>Pentapetalae</taxon>
        <taxon>asterids</taxon>
        <taxon>campanulids</taxon>
        <taxon>Asterales</taxon>
        <taxon>Asteraceae</taxon>
        <taxon>Asteroideae</taxon>
        <taxon>Anthemideae</taxon>
        <taxon>Anthemidinae</taxon>
        <taxon>Tanacetum</taxon>
    </lineage>
</organism>
<comment type="similarity">
    <text evidence="2">Belongs to the SWEET sugar transporter family.</text>
</comment>
<feature type="transmembrane region" description="Helical" evidence="9">
    <location>
        <begin position="27"/>
        <end position="47"/>
    </location>
</feature>
<keyword evidence="4 10" id="KW-0762">Sugar transport</keyword>
<gene>
    <name evidence="10" type="ORF">Tci_593920</name>
</gene>
<evidence type="ECO:0000256" key="8">
    <source>
        <dbReference type="ARBA" id="ARBA00023136"/>
    </source>
</evidence>
<dbReference type="InterPro" id="IPR047664">
    <property type="entry name" value="SWEET"/>
</dbReference>
<reference evidence="10" key="1">
    <citation type="journal article" date="2019" name="Sci. Rep.">
        <title>Draft genome of Tanacetum cinerariifolium, the natural source of mosquito coil.</title>
        <authorList>
            <person name="Yamashiro T."/>
            <person name="Shiraishi A."/>
            <person name="Satake H."/>
            <person name="Nakayama K."/>
        </authorList>
    </citation>
    <scope>NUCLEOTIDE SEQUENCE</scope>
</reference>
<evidence type="ECO:0000256" key="9">
    <source>
        <dbReference type="SAM" id="Phobius"/>
    </source>
</evidence>
<evidence type="ECO:0000256" key="1">
    <source>
        <dbReference type="ARBA" id="ARBA00004127"/>
    </source>
</evidence>
<sequence length="98" mass="11182">MPFSLSLFSFLPSALWMEYGLLGWDLLITAPNLVGAPLGVLQLVLYCKYRNNGMVEPKPELEWDVEKLDEKTNKQHLSIVVVPTDYNIDEEKTQIINS</sequence>
<comment type="subcellular location">
    <subcellularLocation>
        <location evidence="1">Endomembrane system</location>
        <topology evidence="1">Multi-pass membrane protein</topology>
    </subcellularLocation>
</comment>
<evidence type="ECO:0000256" key="7">
    <source>
        <dbReference type="ARBA" id="ARBA00022989"/>
    </source>
</evidence>
<evidence type="ECO:0000313" key="10">
    <source>
        <dbReference type="EMBL" id="GFA21948.1"/>
    </source>
</evidence>
<dbReference type="AlphaFoldDB" id="A0A699J9L6"/>
<name>A0A699J9L6_TANCI</name>
<comment type="caution">
    <text evidence="10">The sequence shown here is derived from an EMBL/GenBank/DDBJ whole genome shotgun (WGS) entry which is preliminary data.</text>
</comment>
<evidence type="ECO:0000256" key="3">
    <source>
        <dbReference type="ARBA" id="ARBA00022448"/>
    </source>
</evidence>
<evidence type="ECO:0000256" key="6">
    <source>
        <dbReference type="ARBA" id="ARBA00022737"/>
    </source>
</evidence>
<dbReference type="GO" id="GO:0012505">
    <property type="term" value="C:endomembrane system"/>
    <property type="evidence" value="ECO:0007669"/>
    <property type="project" value="UniProtKB-SubCell"/>
</dbReference>
<dbReference type="PANTHER" id="PTHR10791">
    <property type="entry name" value="RAG1-ACTIVATING PROTEIN 1"/>
    <property type="match status" value="1"/>
</dbReference>
<dbReference type="GO" id="GO:0016020">
    <property type="term" value="C:membrane"/>
    <property type="evidence" value="ECO:0007669"/>
    <property type="project" value="InterPro"/>
</dbReference>
<evidence type="ECO:0000256" key="4">
    <source>
        <dbReference type="ARBA" id="ARBA00022597"/>
    </source>
</evidence>
<keyword evidence="8 9" id="KW-0472">Membrane</keyword>
<evidence type="ECO:0000256" key="2">
    <source>
        <dbReference type="ARBA" id="ARBA00007809"/>
    </source>
</evidence>
<keyword evidence="5 9" id="KW-0812">Transmembrane</keyword>